<evidence type="ECO:0000313" key="6">
    <source>
        <dbReference type="Proteomes" id="UP000829069"/>
    </source>
</evidence>
<dbReference type="InterPro" id="IPR036388">
    <property type="entry name" value="WH-like_DNA-bd_sf"/>
</dbReference>
<dbReference type="Gene3D" id="1.10.10.10">
    <property type="entry name" value="Winged helix-like DNA-binding domain superfamily/Winged helix DNA-binding domain"/>
    <property type="match status" value="1"/>
</dbReference>
<dbReference type="RefSeq" id="WP_127511520.1">
    <property type="nucleotide sequence ID" value="NZ_CP093326.1"/>
</dbReference>
<dbReference type="Proteomes" id="UP000829069">
    <property type="component" value="Chromosome"/>
</dbReference>
<feature type="domain" description="HTH marR-type" evidence="4">
    <location>
        <begin position="12"/>
        <end position="147"/>
    </location>
</feature>
<dbReference type="PANTHER" id="PTHR33164">
    <property type="entry name" value="TRANSCRIPTIONAL REGULATOR, MARR FAMILY"/>
    <property type="match status" value="1"/>
</dbReference>
<dbReference type="PROSITE" id="PS50995">
    <property type="entry name" value="HTH_MARR_2"/>
    <property type="match status" value="1"/>
</dbReference>
<protein>
    <submittedName>
        <fullName evidence="5">MarR family winged helix-turn-helix transcriptional regulator</fullName>
    </submittedName>
</protein>
<keyword evidence="1" id="KW-0805">Transcription regulation</keyword>
<dbReference type="PANTHER" id="PTHR33164:SF104">
    <property type="entry name" value="TRANSCRIPTIONAL REGULATORY PROTEIN"/>
    <property type="match status" value="1"/>
</dbReference>
<keyword evidence="6" id="KW-1185">Reference proteome</keyword>
<keyword evidence="3" id="KW-0804">Transcription</keyword>
<organism evidence="5 6">
    <name type="scientific">Arthrobacter sulfonylureivorans</name>
    <dbReference type="NCBI Taxonomy" id="2486855"/>
    <lineage>
        <taxon>Bacteria</taxon>
        <taxon>Bacillati</taxon>
        <taxon>Actinomycetota</taxon>
        <taxon>Actinomycetes</taxon>
        <taxon>Micrococcales</taxon>
        <taxon>Micrococcaceae</taxon>
        <taxon>Arthrobacter</taxon>
    </lineage>
</organism>
<evidence type="ECO:0000256" key="2">
    <source>
        <dbReference type="ARBA" id="ARBA00023125"/>
    </source>
</evidence>
<dbReference type="EMBL" id="CP093326">
    <property type="protein sequence ID" value="UNK47271.1"/>
    <property type="molecule type" value="Genomic_DNA"/>
</dbReference>
<dbReference type="InterPro" id="IPR000835">
    <property type="entry name" value="HTH_MarR-typ"/>
</dbReference>
<keyword evidence="2" id="KW-0238">DNA-binding</keyword>
<reference evidence="5 6" key="1">
    <citation type="submission" date="2022-03" db="EMBL/GenBank/DDBJ databases">
        <title>Isotopic signatures of nitrous oxide derived from detoxification processes.</title>
        <authorList>
            <person name="Behrendt U."/>
            <person name="Buchen C."/>
            <person name="Well R."/>
            <person name="Ulrich A."/>
            <person name="Rohe L."/>
            <person name="Kolb S."/>
            <person name="Schloter M."/>
            <person name="Horn M.A."/>
            <person name="Augustin J."/>
        </authorList>
    </citation>
    <scope>NUCLEOTIDE SEQUENCE [LARGE SCALE GENOMIC DNA]</scope>
    <source>
        <strain evidence="5 6">S4-C24</strain>
    </source>
</reference>
<evidence type="ECO:0000256" key="3">
    <source>
        <dbReference type="ARBA" id="ARBA00023163"/>
    </source>
</evidence>
<dbReference type="InterPro" id="IPR023187">
    <property type="entry name" value="Tscrpt_reg_MarR-type_CS"/>
</dbReference>
<evidence type="ECO:0000313" key="5">
    <source>
        <dbReference type="EMBL" id="UNK47271.1"/>
    </source>
</evidence>
<gene>
    <name evidence="5" type="ORF">MNQ99_08020</name>
</gene>
<dbReference type="PRINTS" id="PR00598">
    <property type="entry name" value="HTHMARR"/>
</dbReference>
<dbReference type="Pfam" id="PF12802">
    <property type="entry name" value="MarR_2"/>
    <property type="match status" value="1"/>
</dbReference>
<dbReference type="SUPFAM" id="SSF46785">
    <property type="entry name" value="Winged helix' DNA-binding domain"/>
    <property type="match status" value="1"/>
</dbReference>
<dbReference type="SMART" id="SM00347">
    <property type="entry name" value="HTH_MARR"/>
    <property type="match status" value="1"/>
</dbReference>
<evidence type="ECO:0000259" key="4">
    <source>
        <dbReference type="PROSITE" id="PS50995"/>
    </source>
</evidence>
<name>A0ABY3WB85_9MICC</name>
<dbReference type="InterPro" id="IPR039422">
    <property type="entry name" value="MarR/SlyA-like"/>
</dbReference>
<proteinExistence type="predicted"/>
<dbReference type="PROSITE" id="PS01117">
    <property type="entry name" value="HTH_MARR_1"/>
    <property type="match status" value="1"/>
</dbReference>
<evidence type="ECO:0000256" key="1">
    <source>
        <dbReference type="ARBA" id="ARBA00023015"/>
    </source>
</evidence>
<accession>A0ABY3WB85</accession>
<sequence>MAESSSPDVRTTAEAWESLFRTQVAVMRRMQQLPEFKKLAMREYDVLFNLSLCPGGWSRLNELNEALLISQPSLSRMVDRLEKKGLVLRRTAQNDQRGIEISLTDEGRALQKNIGREHVKHLHSMLAPLLTEDEFGQLRGLTDKLHSGLKND</sequence>
<dbReference type="InterPro" id="IPR036390">
    <property type="entry name" value="WH_DNA-bd_sf"/>
</dbReference>